<dbReference type="GeneID" id="85417017"/>
<comment type="caution">
    <text evidence="1">The sequence shown here is derived from an EMBL/GenBank/DDBJ whole genome shotgun (WGS) entry which is preliminary data.</text>
</comment>
<name>A0ABQ9QHI1_9PEZI</name>
<protein>
    <submittedName>
        <fullName evidence="1">Uncharacterized protein</fullName>
    </submittedName>
</protein>
<dbReference type="RefSeq" id="XP_060372635.1">
    <property type="nucleotide sequence ID" value="XM_060532779.1"/>
</dbReference>
<evidence type="ECO:0000313" key="2">
    <source>
        <dbReference type="Proteomes" id="UP001227543"/>
    </source>
</evidence>
<gene>
    <name evidence="1" type="ORF">CTAM01_16787</name>
</gene>
<evidence type="ECO:0000313" key="1">
    <source>
        <dbReference type="EMBL" id="KAK1470446.1"/>
    </source>
</evidence>
<reference evidence="1 2" key="1">
    <citation type="submission" date="2016-10" db="EMBL/GenBank/DDBJ databases">
        <title>The genome sequence of Colletotrichum fioriniae PJ7.</title>
        <authorList>
            <person name="Baroncelli R."/>
        </authorList>
    </citation>
    <scope>NUCLEOTIDE SEQUENCE [LARGE SCALE GENOMIC DNA]</scope>
    <source>
        <strain evidence="1 2">Tom-12</strain>
    </source>
</reference>
<keyword evidence="2" id="KW-1185">Reference proteome</keyword>
<organism evidence="1 2">
    <name type="scientific">Colletotrichum tamarilloi</name>
    <dbReference type="NCBI Taxonomy" id="1209934"/>
    <lineage>
        <taxon>Eukaryota</taxon>
        <taxon>Fungi</taxon>
        <taxon>Dikarya</taxon>
        <taxon>Ascomycota</taxon>
        <taxon>Pezizomycotina</taxon>
        <taxon>Sordariomycetes</taxon>
        <taxon>Hypocreomycetidae</taxon>
        <taxon>Glomerellales</taxon>
        <taxon>Glomerellaceae</taxon>
        <taxon>Colletotrichum</taxon>
        <taxon>Colletotrichum acutatum species complex</taxon>
    </lineage>
</organism>
<dbReference type="Proteomes" id="UP001227543">
    <property type="component" value="Unassembled WGS sequence"/>
</dbReference>
<sequence>MSILKTSRDGPMPGIFFCRHPAIALQRFVLRLELSQKCPSGSATVHTRFLQTQTCRVFFTPLCNIHTLCISLRDILLVLRMSG</sequence>
<dbReference type="EMBL" id="MLFU01000263">
    <property type="protein sequence ID" value="KAK1470446.1"/>
    <property type="molecule type" value="Genomic_DNA"/>
</dbReference>
<accession>A0ABQ9QHI1</accession>
<proteinExistence type="predicted"/>